<accession>A0A0C3AJN0</accession>
<dbReference type="EMBL" id="KN824320">
    <property type="protein sequence ID" value="KIM24820.1"/>
    <property type="molecule type" value="Genomic_DNA"/>
</dbReference>
<keyword evidence="3" id="KW-1185">Reference proteome</keyword>
<feature type="region of interest" description="Disordered" evidence="1">
    <location>
        <begin position="31"/>
        <end position="56"/>
    </location>
</feature>
<feature type="compositionally biased region" description="Low complexity" evidence="1">
    <location>
        <begin position="371"/>
        <end position="382"/>
    </location>
</feature>
<evidence type="ECO:0000256" key="1">
    <source>
        <dbReference type="SAM" id="MobiDB-lite"/>
    </source>
</evidence>
<evidence type="ECO:0000313" key="2">
    <source>
        <dbReference type="EMBL" id="KIM24820.1"/>
    </source>
</evidence>
<organism evidence="2 3">
    <name type="scientific">Serendipita vermifera MAFF 305830</name>
    <dbReference type="NCBI Taxonomy" id="933852"/>
    <lineage>
        <taxon>Eukaryota</taxon>
        <taxon>Fungi</taxon>
        <taxon>Dikarya</taxon>
        <taxon>Basidiomycota</taxon>
        <taxon>Agaricomycotina</taxon>
        <taxon>Agaricomycetes</taxon>
        <taxon>Sebacinales</taxon>
        <taxon>Serendipitaceae</taxon>
        <taxon>Serendipita</taxon>
    </lineage>
</organism>
<gene>
    <name evidence="2" type="ORF">M408DRAFT_229558</name>
</gene>
<reference evidence="3" key="2">
    <citation type="submission" date="2015-01" db="EMBL/GenBank/DDBJ databases">
        <title>Evolutionary Origins and Diversification of the Mycorrhizal Mutualists.</title>
        <authorList>
            <consortium name="DOE Joint Genome Institute"/>
            <consortium name="Mycorrhizal Genomics Consortium"/>
            <person name="Kohler A."/>
            <person name="Kuo A."/>
            <person name="Nagy L.G."/>
            <person name="Floudas D."/>
            <person name="Copeland A."/>
            <person name="Barry K.W."/>
            <person name="Cichocki N."/>
            <person name="Veneault-Fourrey C."/>
            <person name="LaButti K."/>
            <person name="Lindquist E.A."/>
            <person name="Lipzen A."/>
            <person name="Lundell T."/>
            <person name="Morin E."/>
            <person name="Murat C."/>
            <person name="Riley R."/>
            <person name="Ohm R."/>
            <person name="Sun H."/>
            <person name="Tunlid A."/>
            <person name="Henrissat B."/>
            <person name="Grigoriev I.V."/>
            <person name="Hibbett D.S."/>
            <person name="Martin F."/>
        </authorList>
    </citation>
    <scope>NUCLEOTIDE SEQUENCE [LARGE SCALE GENOMIC DNA]</scope>
    <source>
        <strain evidence="3">MAFF 305830</strain>
    </source>
</reference>
<protein>
    <submittedName>
        <fullName evidence="2">Uncharacterized protein</fullName>
    </submittedName>
</protein>
<feature type="region of interest" description="Disordered" evidence="1">
    <location>
        <begin position="347"/>
        <end position="390"/>
    </location>
</feature>
<dbReference type="HOGENOM" id="CLU_507301_0_0_1"/>
<feature type="compositionally biased region" description="Polar residues" evidence="1">
    <location>
        <begin position="361"/>
        <end position="370"/>
    </location>
</feature>
<dbReference type="Proteomes" id="UP000054097">
    <property type="component" value="Unassembled WGS sequence"/>
</dbReference>
<dbReference type="AlphaFoldDB" id="A0A0C3AJN0"/>
<sequence>MQIEAEQLIKTMPQITQDMEQYKVVSETSSASHAMKASSEDLADLRDTNSATVPPLSFDDEEGVTVVASTTPKSQNLVSLKSPTIPASLPIGQYLTSEIKSPSIRSLNTTISNQINVKSSSHDPYRPLISAILNVSENQPDAWVPFEAVRKVMGNVKAINKLGWATYTSMVKEAATKSIILLSEKDSGEKFIKLLPEPELAGATNAALIISKCPEEFRLLVATVLKLGSNDVDAKVPFTAVGDIVGKTKADVQALGYGWVSYPHWVQKAHESGWIQQGGFTEERWLMVGPKQETLVSVSTRFPTDLVAKTSPLSATEDLTGQLQTVVELPQLVDNIESVTLNAGTSKDQALSKEVDAPVPSTLSSATPFLQSEQSSTTGTSEPLERPLVSSSTSIIDHATIASRTKNIDIKGHIFGTNNSSSTSLMLSGSHLTRRVSADAYPLPYRRIVEAILTLCGGKTHIGITQRELFATLQGNESVGAIQQTFSALISKAVEESVLKRFMDDQNEVCFFLQNPVPMSTKKTSSKTWFPFMDFWR</sequence>
<evidence type="ECO:0000313" key="3">
    <source>
        <dbReference type="Proteomes" id="UP000054097"/>
    </source>
</evidence>
<proteinExistence type="predicted"/>
<name>A0A0C3AJN0_SERVB</name>
<reference evidence="2 3" key="1">
    <citation type="submission" date="2014-04" db="EMBL/GenBank/DDBJ databases">
        <authorList>
            <consortium name="DOE Joint Genome Institute"/>
            <person name="Kuo A."/>
            <person name="Zuccaro A."/>
            <person name="Kohler A."/>
            <person name="Nagy L.G."/>
            <person name="Floudas D."/>
            <person name="Copeland A."/>
            <person name="Barry K.W."/>
            <person name="Cichocki N."/>
            <person name="Veneault-Fourrey C."/>
            <person name="LaButti K."/>
            <person name="Lindquist E.A."/>
            <person name="Lipzen A."/>
            <person name="Lundell T."/>
            <person name="Morin E."/>
            <person name="Murat C."/>
            <person name="Sun H."/>
            <person name="Tunlid A."/>
            <person name="Henrissat B."/>
            <person name="Grigoriev I.V."/>
            <person name="Hibbett D.S."/>
            <person name="Martin F."/>
            <person name="Nordberg H.P."/>
            <person name="Cantor M.N."/>
            <person name="Hua S.X."/>
        </authorList>
    </citation>
    <scope>NUCLEOTIDE SEQUENCE [LARGE SCALE GENOMIC DNA]</scope>
    <source>
        <strain evidence="2 3">MAFF 305830</strain>
    </source>
</reference>